<dbReference type="Proteomes" id="UP001552521">
    <property type="component" value="Unassembled WGS sequence"/>
</dbReference>
<protein>
    <submittedName>
        <fullName evidence="1">Uncharacterized protein</fullName>
    </submittedName>
</protein>
<dbReference type="EMBL" id="JBFAQK010000045">
    <property type="protein sequence ID" value="MEV4684163.1"/>
    <property type="molecule type" value="Genomic_DNA"/>
</dbReference>
<evidence type="ECO:0000313" key="2">
    <source>
        <dbReference type="Proteomes" id="UP001552521"/>
    </source>
</evidence>
<keyword evidence="2" id="KW-1185">Reference proteome</keyword>
<evidence type="ECO:0000313" key="1">
    <source>
        <dbReference type="EMBL" id="MEV4684163.1"/>
    </source>
</evidence>
<organism evidence="1 2">
    <name type="scientific">Streptomyces kurssanovii</name>
    <dbReference type="NCBI Taxonomy" id="67312"/>
    <lineage>
        <taxon>Bacteria</taxon>
        <taxon>Bacillati</taxon>
        <taxon>Actinomycetota</taxon>
        <taxon>Actinomycetes</taxon>
        <taxon>Kitasatosporales</taxon>
        <taxon>Streptomycetaceae</taxon>
        <taxon>Streptomyces</taxon>
    </lineage>
</organism>
<accession>A0ABV3I0U3</accession>
<reference evidence="1 2" key="1">
    <citation type="submission" date="2024-06" db="EMBL/GenBank/DDBJ databases">
        <title>The Natural Products Discovery Center: Release of the First 8490 Sequenced Strains for Exploring Actinobacteria Biosynthetic Diversity.</title>
        <authorList>
            <person name="Kalkreuter E."/>
            <person name="Kautsar S.A."/>
            <person name="Yang D."/>
            <person name="Bader C.D."/>
            <person name="Teijaro C.N."/>
            <person name="Fluegel L."/>
            <person name="Davis C.M."/>
            <person name="Simpson J.R."/>
            <person name="Lauterbach L."/>
            <person name="Steele A.D."/>
            <person name="Gui C."/>
            <person name="Meng S."/>
            <person name="Li G."/>
            <person name="Viehrig K."/>
            <person name="Ye F."/>
            <person name="Su P."/>
            <person name="Kiefer A.F."/>
            <person name="Nichols A."/>
            <person name="Cepeda A.J."/>
            <person name="Yan W."/>
            <person name="Fan B."/>
            <person name="Jiang Y."/>
            <person name="Adhikari A."/>
            <person name="Zheng C.-J."/>
            <person name="Schuster L."/>
            <person name="Cowan T.M."/>
            <person name="Smanski M.J."/>
            <person name="Chevrette M.G."/>
            <person name="De Carvalho L.P.S."/>
            <person name="Shen B."/>
        </authorList>
    </citation>
    <scope>NUCLEOTIDE SEQUENCE [LARGE SCALE GENOMIC DNA]</scope>
    <source>
        <strain evidence="1 2">NPDC049344</strain>
    </source>
</reference>
<proteinExistence type="predicted"/>
<dbReference type="RefSeq" id="WP_364598694.1">
    <property type="nucleotide sequence ID" value="NZ_JBFAQK010000045.1"/>
</dbReference>
<name>A0ABV3I0U3_9ACTN</name>
<gene>
    <name evidence="1" type="ORF">AB0K36_25715</name>
</gene>
<sequence>MEPIGLRFEAVERMNIGRSFRGLSLETADDTVMAEIAATGVLKPRPNPLLALVLRSEDSLSWVVCSKVAVGVSRFTDDQPGFRLDPVHFATRAVRTQ</sequence>
<comment type="caution">
    <text evidence="1">The sequence shown here is derived from an EMBL/GenBank/DDBJ whole genome shotgun (WGS) entry which is preliminary data.</text>
</comment>